<keyword evidence="2" id="KW-0813">Transport</keyword>
<evidence type="ECO:0000256" key="4">
    <source>
        <dbReference type="ARBA" id="ARBA00022989"/>
    </source>
</evidence>
<dbReference type="InterPro" id="IPR005829">
    <property type="entry name" value="Sugar_transporter_CS"/>
</dbReference>
<reference evidence="8" key="1">
    <citation type="submission" date="2018-11" db="EMBL/GenBank/DDBJ databases">
        <authorList>
            <person name="Nacke H."/>
        </authorList>
    </citation>
    <scope>NUCLEOTIDE SEQUENCE</scope>
</reference>
<accession>A0A411I620</accession>
<name>A0A411I620_9ZZZZ</name>
<feature type="transmembrane region" description="Helical" evidence="6">
    <location>
        <begin position="9"/>
        <end position="29"/>
    </location>
</feature>
<feature type="transmembrane region" description="Helical" evidence="6">
    <location>
        <begin position="41"/>
        <end position="66"/>
    </location>
</feature>
<feature type="transmembrane region" description="Helical" evidence="6">
    <location>
        <begin position="103"/>
        <end position="124"/>
    </location>
</feature>
<keyword evidence="5 6" id="KW-0472">Membrane</keyword>
<dbReference type="InterPro" id="IPR036259">
    <property type="entry name" value="MFS_trans_sf"/>
</dbReference>
<evidence type="ECO:0000313" key="8">
    <source>
        <dbReference type="EMBL" id="QBB78489.1"/>
    </source>
</evidence>
<evidence type="ECO:0000256" key="1">
    <source>
        <dbReference type="ARBA" id="ARBA00004141"/>
    </source>
</evidence>
<dbReference type="PROSITE" id="PS00216">
    <property type="entry name" value="SUGAR_TRANSPORT_1"/>
    <property type="match status" value="1"/>
</dbReference>
<proteinExistence type="predicted"/>
<dbReference type="PANTHER" id="PTHR23504">
    <property type="entry name" value="MAJOR FACILITATOR SUPERFAMILY DOMAIN-CONTAINING PROTEIN 10"/>
    <property type="match status" value="1"/>
</dbReference>
<feature type="transmembrane region" description="Helical" evidence="6">
    <location>
        <begin position="252"/>
        <end position="271"/>
    </location>
</feature>
<dbReference type="Gene3D" id="1.20.1250.20">
    <property type="entry name" value="MFS general substrate transporter like domains"/>
    <property type="match status" value="1"/>
</dbReference>
<dbReference type="PRINTS" id="PR01035">
    <property type="entry name" value="TCRTETA"/>
</dbReference>
<dbReference type="CDD" id="cd17388">
    <property type="entry name" value="MFS_TetA"/>
    <property type="match status" value="1"/>
</dbReference>
<dbReference type="SUPFAM" id="SSF103473">
    <property type="entry name" value="MFS general substrate transporter"/>
    <property type="match status" value="1"/>
</dbReference>
<keyword evidence="3 6" id="KW-0812">Transmembrane</keyword>
<protein>
    <recommendedName>
        <fullName evidence="7">Major facilitator superfamily (MFS) profile domain-containing protein</fullName>
    </recommendedName>
</protein>
<dbReference type="InterPro" id="IPR020846">
    <property type="entry name" value="MFS_dom"/>
</dbReference>
<dbReference type="GO" id="GO:0016020">
    <property type="term" value="C:membrane"/>
    <property type="evidence" value="ECO:0007669"/>
    <property type="project" value="UniProtKB-SubCell"/>
</dbReference>
<dbReference type="Pfam" id="PF07690">
    <property type="entry name" value="MFS_1"/>
    <property type="match status" value="1"/>
</dbReference>
<dbReference type="InterPro" id="IPR001958">
    <property type="entry name" value="Tet-R_TetA/multi-R_MdtG-like"/>
</dbReference>
<organism evidence="8">
    <name type="scientific">uncultured organism</name>
    <dbReference type="NCBI Taxonomy" id="155900"/>
    <lineage>
        <taxon>unclassified sequences</taxon>
        <taxon>environmental samples</taxon>
    </lineage>
</organism>
<evidence type="ECO:0000256" key="6">
    <source>
        <dbReference type="SAM" id="Phobius"/>
    </source>
</evidence>
<feature type="transmembrane region" description="Helical" evidence="6">
    <location>
        <begin position="213"/>
        <end position="232"/>
    </location>
</feature>
<feature type="transmembrane region" description="Helical" evidence="6">
    <location>
        <begin position="78"/>
        <end position="97"/>
    </location>
</feature>
<feature type="transmembrane region" description="Helical" evidence="6">
    <location>
        <begin position="374"/>
        <end position="396"/>
    </location>
</feature>
<sequence>METTRLRTIAVLAVVYIDMLGIGLAYPILPKLIEQFEHGNVSRASITFGLLSGVYSLMQFLLAPLLGALSDKFGRRPIILIALLGMGLNYVLLGLAPNLLWLAAGRVISGAMGASFSTANAYLADITPPEKRAQSFGLIGAAFGFGFITGPVLGGILGAIDLHLPFLVAAGLSFVDLVFTFFVLPESLDAEHRKEFAWSRANPLGALRELGRYGDVAGLMAVYILAMFANRVSEMTWVLFSTYRFHWGPKEIGISLAAVGVMFVVGQGFLVRLLLPRIGERRAIVMGLLVSAVLMAGYGTITQGWMIYPLIALGVFGWVIAQPAVMGIMSKAVPANEQGLLQGALASLTSLTSIVGPPIWTGLFGYFVSPAAPFILPGAAFFASSAVFLIALGLALRWLGARAALAPG</sequence>
<dbReference type="PANTHER" id="PTHR23504:SF15">
    <property type="entry name" value="MAJOR FACILITATOR SUPERFAMILY (MFS) PROFILE DOMAIN-CONTAINING PROTEIN"/>
    <property type="match status" value="1"/>
</dbReference>
<evidence type="ECO:0000256" key="2">
    <source>
        <dbReference type="ARBA" id="ARBA00022448"/>
    </source>
</evidence>
<dbReference type="AlphaFoldDB" id="A0A411I620"/>
<feature type="domain" description="Major facilitator superfamily (MFS) profile" evidence="7">
    <location>
        <begin position="7"/>
        <end position="403"/>
    </location>
</feature>
<dbReference type="PROSITE" id="PS50850">
    <property type="entry name" value="MFS"/>
    <property type="match status" value="1"/>
</dbReference>
<feature type="transmembrane region" description="Helical" evidence="6">
    <location>
        <begin position="307"/>
        <end position="328"/>
    </location>
</feature>
<dbReference type="InterPro" id="IPR011701">
    <property type="entry name" value="MFS"/>
</dbReference>
<feature type="transmembrane region" description="Helical" evidence="6">
    <location>
        <begin position="283"/>
        <end position="301"/>
    </location>
</feature>
<comment type="subcellular location">
    <subcellularLocation>
        <location evidence="1">Membrane</location>
        <topology evidence="1">Multi-pass membrane protein</topology>
    </subcellularLocation>
</comment>
<feature type="transmembrane region" description="Helical" evidence="6">
    <location>
        <begin position="340"/>
        <end position="368"/>
    </location>
</feature>
<feature type="transmembrane region" description="Helical" evidence="6">
    <location>
        <begin position="166"/>
        <end position="184"/>
    </location>
</feature>
<dbReference type="GO" id="GO:0022857">
    <property type="term" value="F:transmembrane transporter activity"/>
    <property type="evidence" value="ECO:0007669"/>
    <property type="project" value="InterPro"/>
</dbReference>
<evidence type="ECO:0000259" key="7">
    <source>
        <dbReference type="PROSITE" id="PS50850"/>
    </source>
</evidence>
<feature type="transmembrane region" description="Helical" evidence="6">
    <location>
        <begin position="136"/>
        <end position="160"/>
    </location>
</feature>
<dbReference type="EMBL" id="MK159023">
    <property type="protein sequence ID" value="QBB78489.1"/>
    <property type="molecule type" value="Genomic_DNA"/>
</dbReference>
<keyword evidence="4 6" id="KW-1133">Transmembrane helix</keyword>
<evidence type="ECO:0000256" key="3">
    <source>
        <dbReference type="ARBA" id="ARBA00022692"/>
    </source>
</evidence>
<evidence type="ECO:0000256" key="5">
    <source>
        <dbReference type="ARBA" id="ARBA00023136"/>
    </source>
</evidence>